<keyword evidence="3" id="KW-0255">Endonuclease</keyword>
<dbReference type="PANTHER" id="PTHR30547:SF5">
    <property type="entry name" value="NUCLEASE YHCG-RELATED"/>
    <property type="match status" value="1"/>
</dbReference>
<organism evidence="3 4">
    <name type="scientific">Halpernia frigidisoli</name>
    <dbReference type="NCBI Taxonomy" id="1125876"/>
    <lineage>
        <taxon>Bacteria</taxon>
        <taxon>Pseudomonadati</taxon>
        <taxon>Bacteroidota</taxon>
        <taxon>Flavobacteriia</taxon>
        <taxon>Flavobacteriales</taxon>
        <taxon>Weeksellaceae</taxon>
        <taxon>Chryseobacterium group</taxon>
        <taxon>Halpernia</taxon>
    </lineage>
</organism>
<dbReference type="InterPro" id="IPR041527">
    <property type="entry name" value="YhcG_N"/>
</dbReference>
<sequence length="401" mass="46714">MKDLQNTQLINSISALLENARKKVVVAVNQTIVLTYFEIGRMIVEDEQNGENRAEYGKNVLKDLSVHLTARFGKGFSISNLKQIRQFYMIYSIGQTPSVQFKISQTPSVQLEDNIFATFSENLQKRISQTLSVKSENDISETAFRKPEKGQTVSAELENSSTSMTKSQKTFTLSWSHYLKLMRIKDINERNFYEIESFKNNWSLRELQRQYDSALYNRLTLSKSPEEILQLAEKGQIIETAKDAIKDPYILEFLGLQENSNYSESDLEQILIDKLEHFLLELGTGFTFVSRQQRISFDEKHFRVDLVFYNRILKSFVLIDLKIGELKHQDIGQMQMYVNYYDREVKLNEENKTVGIILCQDKNESLVKYTLPEDNEQIFASKYLTILPSKEDFKKLLEENI</sequence>
<protein>
    <submittedName>
        <fullName evidence="3">Predicted nuclease of restriction endonuclease-like (RecB) superfamily, DUF1016 family</fullName>
    </submittedName>
</protein>
<evidence type="ECO:0000259" key="1">
    <source>
        <dbReference type="Pfam" id="PF06250"/>
    </source>
</evidence>
<proteinExistence type="predicted"/>
<dbReference type="GO" id="GO:0004519">
    <property type="term" value="F:endonuclease activity"/>
    <property type="evidence" value="ECO:0007669"/>
    <property type="project" value="UniProtKB-KW"/>
</dbReference>
<keyword evidence="4" id="KW-1185">Reference proteome</keyword>
<name>A0A1I3HSY7_9FLAO</name>
<evidence type="ECO:0000259" key="2">
    <source>
        <dbReference type="Pfam" id="PF17761"/>
    </source>
</evidence>
<keyword evidence="3" id="KW-0378">Hydrolase</keyword>
<dbReference type="EMBL" id="FOQT01000004">
    <property type="protein sequence ID" value="SFI38835.1"/>
    <property type="molecule type" value="Genomic_DNA"/>
</dbReference>
<dbReference type="GO" id="GO:0003676">
    <property type="term" value="F:nucleic acid binding"/>
    <property type="evidence" value="ECO:0007669"/>
    <property type="project" value="InterPro"/>
</dbReference>
<dbReference type="InterPro" id="IPR053148">
    <property type="entry name" value="PD-DEXK-like_domain"/>
</dbReference>
<gene>
    <name evidence="3" type="ORF">SAMN05443292_2377</name>
</gene>
<dbReference type="OrthoDB" id="9801263at2"/>
<dbReference type="InterPro" id="IPR009362">
    <property type="entry name" value="YhcG_C"/>
</dbReference>
<dbReference type="AlphaFoldDB" id="A0A1I3HSY7"/>
<dbReference type="Pfam" id="PF17761">
    <property type="entry name" value="DUF1016_N"/>
    <property type="match status" value="2"/>
</dbReference>
<dbReference type="STRING" id="1125876.SAMN05443292_2377"/>
<dbReference type="Pfam" id="PF06250">
    <property type="entry name" value="YhcG_C"/>
    <property type="match status" value="1"/>
</dbReference>
<evidence type="ECO:0000313" key="3">
    <source>
        <dbReference type="EMBL" id="SFI38835.1"/>
    </source>
</evidence>
<accession>A0A1I3HSY7</accession>
<dbReference type="Gene3D" id="3.40.1350.10">
    <property type="match status" value="1"/>
</dbReference>
<dbReference type="PANTHER" id="PTHR30547">
    <property type="entry name" value="UNCHARACTERIZED PROTEIN YHCG-RELATED"/>
    <property type="match status" value="1"/>
</dbReference>
<feature type="domain" description="YhcG PDDEXK nuclease" evidence="1">
    <location>
        <begin position="243"/>
        <end position="395"/>
    </location>
</feature>
<feature type="domain" description="YhcG N-terminal" evidence="2">
    <location>
        <begin position="113"/>
        <end position="218"/>
    </location>
</feature>
<evidence type="ECO:0000313" key="4">
    <source>
        <dbReference type="Proteomes" id="UP000198931"/>
    </source>
</evidence>
<feature type="domain" description="YhcG N-terminal" evidence="2">
    <location>
        <begin position="13"/>
        <end position="98"/>
    </location>
</feature>
<dbReference type="RefSeq" id="WP_090080855.1">
    <property type="nucleotide sequence ID" value="NZ_FOQT01000004.1"/>
</dbReference>
<keyword evidence="3" id="KW-0540">Nuclease</keyword>
<dbReference type="Proteomes" id="UP000198931">
    <property type="component" value="Unassembled WGS sequence"/>
</dbReference>
<dbReference type="InterPro" id="IPR011856">
    <property type="entry name" value="tRNA_endonuc-like_dom_sf"/>
</dbReference>
<reference evidence="3 4" key="1">
    <citation type="submission" date="2016-10" db="EMBL/GenBank/DDBJ databases">
        <authorList>
            <person name="de Groot N.N."/>
        </authorList>
    </citation>
    <scope>NUCLEOTIDE SEQUENCE [LARGE SCALE GENOMIC DNA]</scope>
    <source>
        <strain evidence="3 4">DSM 26000</strain>
    </source>
</reference>